<dbReference type="RefSeq" id="WP_260408552.1">
    <property type="nucleotide sequence ID" value="NZ_BAAAWZ010000001.1"/>
</dbReference>
<keyword evidence="1 5" id="KW-0808">Transferase</keyword>
<protein>
    <submittedName>
        <fullName evidence="5">L-amino acid N-acyltransferase YncA</fullName>
    </submittedName>
</protein>
<dbReference type="InterPro" id="IPR016181">
    <property type="entry name" value="Acyl_CoA_acyltransferase"/>
</dbReference>
<feature type="compositionally biased region" description="Gly residues" evidence="3">
    <location>
        <begin position="21"/>
        <end position="31"/>
    </location>
</feature>
<dbReference type="EMBL" id="JACHJJ010000034">
    <property type="protein sequence ID" value="MBB5967529.1"/>
    <property type="molecule type" value="Genomic_DNA"/>
</dbReference>
<dbReference type="CDD" id="cd04301">
    <property type="entry name" value="NAT_SF"/>
    <property type="match status" value="1"/>
</dbReference>
<reference evidence="5 6" key="1">
    <citation type="submission" date="2020-08" db="EMBL/GenBank/DDBJ databases">
        <title>Genomic Encyclopedia of Type Strains, Phase III (KMG-III): the genomes of soil and plant-associated and newly described type strains.</title>
        <authorList>
            <person name="Whitman W."/>
        </authorList>
    </citation>
    <scope>NUCLEOTIDE SEQUENCE [LARGE SCALE GENOMIC DNA]</scope>
    <source>
        <strain evidence="5 6">CECT 3303</strain>
    </source>
</reference>
<feature type="domain" description="N-acetyltransferase" evidence="4">
    <location>
        <begin position="41"/>
        <end position="200"/>
    </location>
</feature>
<dbReference type="SUPFAM" id="SSF55729">
    <property type="entry name" value="Acyl-CoA N-acyltransferases (Nat)"/>
    <property type="match status" value="1"/>
</dbReference>
<evidence type="ECO:0000256" key="1">
    <source>
        <dbReference type="ARBA" id="ARBA00022679"/>
    </source>
</evidence>
<evidence type="ECO:0000313" key="5">
    <source>
        <dbReference type="EMBL" id="MBB5967529.1"/>
    </source>
</evidence>
<evidence type="ECO:0000256" key="2">
    <source>
        <dbReference type="ARBA" id="ARBA00023315"/>
    </source>
</evidence>
<dbReference type="GO" id="GO:0016747">
    <property type="term" value="F:acyltransferase activity, transferring groups other than amino-acyl groups"/>
    <property type="evidence" value="ECO:0007669"/>
    <property type="project" value="InterPro"/>
</dbReference>
<proteinExistence type="predicted"/>
<name>A0A841DDH6_PLAVE</name>
<dbReference type="Gene3D" id="3.40.630.30">
    <property type="match status" value="1"/>
</dbReference>
<dbReference type="Proteomes" id="UP000562352">
    <property type="component" value="Unassembled WGS sequence"/>
</dbReference>
<organism evidence="5 6">
    <name type="scientific">Planomonospora venezuelensis</name>
    <dbReference type="NCBI Taxonomy" id="1999"/>
    <lineage>
        <taxon>Bacteria</taxon>
        <taxon>Bacillati</taxon>
        <taxon>Actinomycetota</taxon>
        <taxon>Actinomycetes</taxon>
        <taxon>Streptosporangiales</taxon>
        <taxon>Streptosporangiaceae</taxon>
        <taxon>Planomonospora</taxon>
    </lineage>
</organism>
<dbReference type="AlphaFoldDB" id="A0A841DDH6"/>
<dbReference type="PROSITE" id="PS51186">
    <property type="entry name" value="GNAT"/>
    <property type="match status" value="1"/>
</dbReference>
<dbReference type="PANTHER" id="PTHR43072">
    <property type="entry name" value="N-ACETYLTRANSFERASE"/>
    <property type="match status" value="1"/>
</dbReference>
<dbReference type="PANTHER" id="PTHR43072:SF23">
    <property type="entry name" value="UPF0039 PROTEIN C11D3.02C"/>
    <property type="match status" value="1"/>
</dbReference>
<evidence type="ECO:0000256" key="3">
    <source>
        <dbReference type="SAM" id="MobiDB-lite"/>
    </source>
</evidence>
<comment type="caution">
    <text evidence="5">The sequence shown here is derived from an EMBL/GenBank/DDBJ whole genome shotgun (WGS) entry which is preliminary data.</text>
</comment>
<dbReference type="InterPro" id="IPR000182">
    <property type="entry name" value="GNAT_dom"/>
</dbReference>
<keyword evidence="2 5" id="KW-0012">Acyltransferase</keyword>
<keyword evidence="6" id="KW-1185">Reference proteome</keyword>
<feature type="region of interest" description="Disordered" evidence="3">
    <location>
        <begin position="1"/>
        <end position="41"/>
    </location>
</feature>
<accession>A0A841DDH6</accession>
<sequence>MTRDEMAGRCSHPARTVPGGEADGGSGGLPPAGGTAAPPGVAIRPMCEADADEVLAIYQAGLDTGDAGFETTAPGWEAFSRGKLPGLSHVAADTATGRVLGWVAASPVSSRCVYAGVVEHSVYVHPGRRTHGIGRALLTAFIAAGEDAGVWTIQAGIFPENTASLRLHEALGFRTVGVRERLGRHHGVWRDVVLMERRSTVAGR</sequence>
<dbReference type="Pfam" id="PF00583">
    <property type="entry name" value="Acetyltransf_1"/>
    <property type="match status" value="1"/>
</dbReference>
<gene>
    <name evidence="5" type="ORF">FHS22_006836</name>
</gene>
<evidence type="ECO:0000313" key="6">
    <source>
        <dbReference type="Proteomes" id="UP000562352"/>
    </source>
</evidence>
<evidence type="ECO:0000259" key="4">
    <source>
        <dbReference type="PROSITE" id="PS51186"/>
    </source>
</evidence>